<keyword evidence="2" id="KW-1133">Transmembrane helix</keyword>
<keyword evidence="5" id="KW-1185">Reference proteome</keyword>
<dbReference type="Proteomes" id="UP001165092">
    <property type="component" value="Unassembled WGS sequence"/>
</dbReference>
<dbReference type="EMBL" id="BSQG01000001">
    <property type="protein sequence ID" value="GLU45921.1"/>
    <property type="molecule type" value="Genomic_DNA"/>
</dbReference>
<dbReference type="RefSeq" id="WP_285756794.1">
    <property type="nucleotide sequence ID" value="NZ_BSQG01000001.1"/>
</dbReference>
<name>A0A9W6P2J1_9ACTN</name>
<evidence type="ECO:0000256" key="1">
    <source>
        <dbReference type="SAM" id="MobiDB-lite"/>
    </source>
</evidence>
<comment type="caution">
    <text evidence="4">The sequence shown here is derived from an EMBL/GenBank/DDBJ whole genome shotgun (WGS) entry which is preliminary data.</text>
</comment>
<keyword evidence="2" id="KW-0472">Membrane</keyword>
<feature type="transmembrane region" description="Helical" evidence="2">
    <location>
        <begin position="29"/>
        <end position="51"/>
    </location>
</feature>
<organism evidence="4 5">
    <name type="scientific">Nocardiopsis ansamitocini</name>
    <dbReference type="NCBI Taxonomy" id="1670832"/>
    <lineage>
        <taxon>Bacteria</taxon>
        <taxon>Bacillati</taxon>
        <taxon>Actinomycetota</taxon>
        <taxon>Actinomycetes</taxon>
        <taxon>Streptosporangiales</taxon>
        <taxon>Nocardiopsidaceae</taxon>
        <taxon>Nocardiopsis</taxon>
    </lineage>
</organism>
<keyword evidence="2" id="KW-0812">Transmembrane</keyword>
<protein>
    <recommendedName>
        <fullName evidence="3">Thioredoxin-like fold domain-containing protein</fullName>
    </recommendedName>
</protein>
<feature type="region of interest" description="Disordered" evidence="1">
    <location>
        <begin position="1"/>
        <end position="20"/>
    </location>
</feature>
<dbReference type="InterPro" id="IPR012336">
    <property type="entry name" value="Thioredoxin-like_fold"/>
</dbReference>
<sequence>MSKASRKENRERLKQERLKEQRRAKRNKLLTVMAVALGVVALIVGGGYFIITSQANSTGNLVAERLSGWDKQLPPQTLQEDGSTVLAVEDASAPLVEVYADYQCSHCADFEEANGELLNMLAAQGKAVLQLRPVSIFAAGGPPAGTNSLRAGAAARAAADYGKFVEYNQLLFANQPNGTAEGYSADELIAWGEELGITDAAFAERVRSEAGVVDAFAEYQQSGDQGDDSFLAGSYVEQILAATNAVKDRYEGPNAFGGTPSVYINGELYTGGIDNPIDLADTIEAASPGEPDTRPQSTDDNSPSPSPTANETTEQ</sequence>
<dbReference type="Pfam" id="PF13462">
    <property type="entry name" value="Thioredoxin_4"/>
    <property type="match status" value="1"/>
</dbReference>
<accession>A0A9W6P2J1</accession>
<feature type="domain" description="Thioredoxin-like fold" evidence="3">
    <location>
        <begin position="92"/>
        <end position="271"/>
    </location>
</feature>
<dbReference type="CDD" id="cd02972">
    <property type="entry name" value="DsbA_family"/>
    <property type="match status" value="1"/>
</dbReference>
<dbReference type="AlphaFoldDB" id="A0A9W6P2J1"/>
<dbReference type="InterPro" id="IPR036249">
    <property type="entry name" value="Thioredoxin-like_sf"/>
</dbReference>
<dbReference type="Gene3D" id="3.40.30.10">
    <property type="entry name" value="Glutaredoxin"/>
    <property type="match status" value="1"/>
</dbReference>
<feature type="region of interest" description="Disordered" evidence="1">
    <location>
        <begin position="279"/>
        <end position="315"/>
    </location>
</feature>
<reference evidence="4" key="1">
    <citation type="submission" date="2023-02" db="EMBL/GenBank/DDBJ databases">
        <title>Nocardiopsis ansamitocini NBRC 112285.</title>
        <authorList>
            <person name="Ichikawa N."/>
            <person name="Sato H."/>
            <person name="Tonouchi N."/>
        </authorList>
    </citation>
    <scope>NUCLEOTIDE SEQUENCE</scope>
    <source>
        <strain evidence="4">NBRC 112285</strain>
    </source>
</reference>
<gene>
    <name evidence="4" type="ORF">Nans01_02720</name>
</gene>
<evidence type="ECO:0000256" key="2">
    <source>
        <dbReference type="SAM" id="Phobius"/>
    </source>
</evidence>
<dbReference type="SUPFAM" id="SSF52833">
    <property type="entry name" value="Thioredoxin-like"/>
    <property type="match status" value="1"/>
</dbReference>
<evidence type="ECO:0000259" key="3">
    <source>
        <dbReference type="Pfam" id="PF13462"/>
    </source>
</evidence>
<evidence type="ECO:0000313" key="5">
    <source>
        <dbReference type="Proteomes" id="UP001165092"/>
    </source>
</evidence>
<proteinExistence type="predicted"/>
<evidence type="ECO:0000313" key="4">
    <source>
        <dbReference type="EMBL" id="GLU45921.1"/>
    </source>
</evidence>